<evidence type="ECO:0000259" key="6">
    <source>
        <dbReference type="Pfam" id="PF14200"/>
    </source>
</evidence>
<proteinExistence type="inferred from homology"/>
<evidence type="ECO:0000313" key="7">
    <source>
        <dbReference type="EMBL" id="MEZ3179786.1"/>
    </source>
</evidence>
<dbReference type="Pfam" id="PF14200">
    <property type="entry name" value="RicinB_lectin_2"/>
    <property type="match status" value="1"/>
</dbReference>
<dbReference type="InterPro" id="IPR023296">
    <property type="entry name" value="Glyco_hydro_beta-prop_sf"/>
</dbReference>
<dbReference type="PANTHER" id="PTHR43817">
    <property type="entry name" value="GLYCOSYL HYDROLASE"/>
    <property type="match status" value="1"/>
</dbReference>
<evidence type="ECO:0000256" key="2">
    <source>
        <dbReference type="ARBA" id="ARBA00022729"/>
    </source>
</evidence>
<dbReference type="EMBL" id="JAHWZY010000012">
    <property type="protein sequence ID" value="MEZ3179786.1"/>
    <property type="molecule type" value="Genomic_DNA"/>
</dbReference>
<dbReference type="Gene3D" id="2.115.10.20">
    <property type="entry name" value="Glycosyl hydrolase domain, family 43"/>
    <property type="match status" value="1"/>
</dbReference>
<dbReference type="SUPFAM" id="SSF75005">
    <property type="entry name" value="Arabinanase/levansucrase/invertase"/>
    <property type="match status" value="1"/>
</dbReference>
<protein>
    <submittedName>
        <fullName evidence="7">Family 43 glycosylhydrolase</fullName>
    </submittedName>
</protein>
<name>A0ABV4J2G0_9ACTN</name>
<evidence type="ECO:0000313" key="8">
    <source>
        <dbReference type="Proteomes" id="UP001567537"/>
    </source>
</evidence>
<organism evidence="7 8">
    <name type="scientific">Streptomyces pimonensis</name>
    <dbReference type="NCBI Taxonomy" id="2860288"/>
    <lineage>
        <taxon>Bacteria</taxon>
        <taxon>Bacillati</taxon>
        <taxon>Actinomycetota</taxon>
        <taxon>Actinomycetes</taxon>
        <taxon>Kitasatosporales</taxon>
        <taxon>Streptomycetaceae</taxon>
        <taxon>Streptomyces</taxon>
    </lineage>
</organism>
<dbReference type="Pfam" id="PF04616">
    <property type="entry name" value="Glyco_hydro_43"/>
    <property type="match status" value="1"/>
</dbReference>
<dbReference type="RefSeq" id="WP_371238337.1">
    <property type="nucleotide sequence ID" value="NZ_JAHWZY010000012.1"/>
</dbReference>
<evidence type="ECO:0000256" key="3">
    <source>
        <dbReference type="ARBA" id="ARBA00022801"/>
    </source>
</evidence>
<keyword evidence="4" id="KW-0326">Glycosidase</keyword>
<dbReference type="InterPro" id="IPR000772">
    <property type="entry name" value="Ricin_B_lectin"/>
</dbReference>
<keyword evidence="8" id="KW-1185">Reference proteome</keyword>
<keyword evidence="3" id="KW-0378">Hydrolase</keyword>
<feature type="chain" id="PRO_5045886787" evidence="5">
    <location>
        <begin position="26"/>
        <end position="189"/>
    </location>
</feature>
<feature type="domain" description="Ricin B lectin" evidence="6">
    <location>
        <begin position="142"/>
        <end position="188"/>
    </location>
</feature>
<comment type="caution">
    <text evidence="7">The sequence shown here is derived from an EMBL/GenBank/DDBJ whole genome shotgun (WGS) entry which is preliminary data.</text>
</comment>
<keyword evidence="2 5" id="KW-0732">Signal</keyword>
<dbReference type="Proteomes" id="UP001567537">
    <property type="component" value="Unassembled WGS sequence"/>
</dbReference>
<dbReference type="InterPro" id="IPR006710">
    <property type="entry name" value="Glyco_hydro_43"/>
</dbReference>
<sequence length="189" mass="20345">MARRLLTLLAALLLALSLGQPSAQAASFANPVKAQKGADPWTVRHDGDYYLVSTSWTDAITLRTSPALAGLATAPSVQVWQGDAASRCCTIWAPELHHLDGRWYLYYVAGQNVADHNPTQRSHVLESAGSGPMGPYSYNVATDGGHVRIVNQATGKLADVADCSTADGADVRQWSWLNNGCQQWRLDPA</sequence>
<evidence type="ECO:0000256" key="5">
    <source>
        <dbReference type="SAM" id="SignalP"/>
    </source>
</evidence>
<dbReference type="PANTHER" id="PTHR43817:SF1">
    <property type="entry name" value="HYDROLASE, FAMILY 43, PUTATIVE (AFU_ORTHOLOGUE AFUA_3G01660)-RELATED"/>
    <property type="match status" value="1"/>
</dbReference>
<evidence type="ECO:0000256" key="4">
    <source>
        <dbReference type="ARBA" id="ARBA00023295"/>
    </source>
</evidence>
<dbReference type="SUPFAM" id="SSF50370">
    <property type="entry name" value="Ricin B-like lectins"/>
    <property type="match status" value="1"/>
</dbReference>
<accession>A0ABV4J2G0</accession>
<dbReference type="InterPro" id="IPR035992">
    <property type="entry name" value="Ricin_B-like_lectins"/>
</dbReference>
<reference evidence="7 8" key="1">
    <citation type="journal article" date="2021" name="Res Sq">
        <title>Streptomyces Pimoensis sp. nov., Isolated From the Taklimakan Desert in Xinjiang, China.</title>
        <authorList>
            <person name="Zhang P."/>
            <person name="Luo X."/>
            <person name="Luo X."/>
            <person name="Liu Z."/>
            <person name="Xia Z."/>
            <person name="Wan C."/>
            <person name="zhang L."/>
        </authorList>
    </citation>
    <scope>NUCLEOTIDE SEQUENCE [LARGE SCALE GENOMIC DNA]</scope>
    <source>
        <strain evidence="7 8">TRM75549</strain>
    </source>
</reference>
<comment type="similarity">
    <text evidence="1">Belongs to the glycosyl hydrolase 43 family.</text>
</comment>
<feature type="signal peptide" evidence="5">
    <location>
        <begin position="1"/>
        <end position="25"/>
    </location>
</feature>
<gene>
    <name evidence="7" type="ORF">KYY02_14165</name>
</gene>
<evidence type="ECO:0000256" key="1">
    <source>
        <dbReference type="ARBA" id="ARBA00009865"/>
    </source>
</evidence>